<protein>
    <submittedName>
        <fullName evidence="8">Polycomb protein Suz12</fullName>
    </submittedName>
</protein>
<dbReference type="EMBL" id="JATAAI010000001">
    <property type="protein sequence ID" value="KAK1748482.1"/>
    <property type="molecule type" value="Genomic_DNA"/>
</dbReference>
<keyword evidence="5" id="KW-0805">Transcription regulation</keyword>
<dbReference type="InterPro" id="IPR019135">
    <property type="entry name" value="Polycomb_protein_VEFS-Box"/>
</dbReference>
<keyword evidence="2" id="KW-0479">Metal-binding</keyword>
<evidence type="ECO:0000256" key="6">
    <source>
        <dbReference type="ARBA" id="ARBA00023163"/>
    </source>
</evidence>
<reference evidence="8" key="1">
    <citation type="submission" date="2023-06" db="EMBL/GenBank/DDBJ databases">
        <title>Survivors Of The Sea: Transcriptome response of Skeletonema marinoi to long-term dormancy.</title>
        <authorList>
            <person name="Pinder M.I.M."/>
            <person name="Kourtchenko O."/>
            <person name="Robertson E.K."/>
            <person name="Larsson T."/>
            <person name="Maumus F."/>
            <person name="Osuna-Cruz C.M."/>
            <person name="Vancaester E."/>
            <person name="Stenow R."/>
            <person name="Vandepoele K."/>
            <person name="Ploug H."/>
            <person name="Bruchert V."/>
            <person name="Godhe A."/>
            <person name="Topel M."/>
        </authorList>
    </citation>
    <scope>NUCLEOTIDE SEQUENCE</scope>
    <source>
        <strain evidence="8">R05AC</strain>
    </source>
</reference>
<dbReference type="PANTHER" id="PTHR22597:SF0">
    <property type="entry name" value="POLYCOMB PROTEIN SUZ12"/>
    <property type="match status" value="1"/>
</dbReference>
<evidence type="ECO:0000256" key="4">
    <source>
        <dbReference type="ARBA" id="ARBA00022833"/>
    </source>
</evidence>
<dbReference type="Proteomes" id="UP001224775">
    <property type="component" value="Unassembled WGS sequence"/>
</dbReference>
<keyword evidence="4" id="KW-0862">Zinc</keyword>
<keyword evidence="3" id="KW-0863">Zinc-finger</keyword>
<evidence type="ECO:0000256" key="1">
    <source>
        <dbReference type="ARBA" id="ARBA00007416"/>
    </source>
</evidence>
<evidence type="ECO:0000313" key="9">
    <source>
        <dbReference type="Proteomes" id="UP001224775"/>
    </source>
</evidence>
<dbReference type="CDD" id="cd21553">
    <property type="entry name" value="VEFS-box_EMF2-like"/>
    <property type="match status" value="1"/>
</dbReference>
<sequence length="151" mass="17481">MGSIKRGESTSGKELPITRPIRQYFHARTNQPFASARELQDDSDCEDTNDWLHALSESLINDFDDVSDKEKTFMNLWNRFIKCHNVIADRDIPRRVETFILMNRDKLIGADLRMNLLLHLSNLWDYGLVSKHRISSCMAMYDDGEMPSGLT</sequence>
<gene>
    <name evidence="8" type="ORF">QTG54_000421</name>
</gene>
<feature type="domain" description="Polycomb protein VEFS-Box" evidence="7">
    <location>
        <begin position="21"/>
        <end position="132"/>
    </location>
</feature>
<proteinExistence type="inferred from homology"/>
<name>A0AAD9DII9_9STRA</name>
<keyword evidence="9" id="KW-1185">Reference proteome</keyword>
<evidence type="ECO:0000259" key="7">
    <source>
        <dbReference type="Pfam" id="PF09733"/>
    </source>
</evidence>
<dbReference type="GO" id="GO:0031490">
    <property type="term" value="F:chromatin DNA binding"/>
    <property type="evidence" value="ECO:0007669"/>
    <property type="project" value="TreeGrafter"/>
</dbReference>
<evidence type="ECO:0000256" key="3">
    <source>
        <dbReference type="ARBA" id="ARBA00022771"/>
    </source>
</evidence>
<accession>A0AAD9DII9</accession>
<evidence type="ECO:0000256" key="2">
    <source>
        <dbReference type="ARBA" id="ARBA00022723"/>
    </source>
</evidence>
<comment type="caution">
    <text evidence="8">The sequence shown here is derived from an EMBL/GenBank/DDBJ whole genome shotgun (WGS) entry which is preliminary data.</text>
</comment>
<dbReference type="GO" id="GO:0005634">
    <property type="term" value="C:nucleus"/>
    <property type="evidence" value="ECO:0007669"/>
    <property type="project" value="TreeGrafter"/>
</dbReference>
<comment type="similarity">
    <text evidence="1">Belongs to the VEFS (VRN2-EMF2-FIS2-SU(Z)12) family.</text>
</comment>
<evidence type="ECO:0000313" key="8">
    <source>
        <dbReference type="EMBL" id="KAK1748482.1"/>
    </source>
</evidence>
<organism evidence="8 9">
    <name type="scientific">Skeletonema marinoi</name>
    <dbReference type="NCBI Taxonomy" id="267567"/>
    <lineage>
        <taxon>Eukaryota</taxon>
        <taxon>Sar</taxon>
        <taxon>Stramenopiles</taxon>
        <taxon>Ochrophyta</taxon>
        <taxon>Bacillariophyta</taxon>
        <taxon>Coscinodiscophyceae</taxon>
        <taxon>Thalassiosirophycidae</taxon>
        <taxon>Thalassiosirales</taxon>
        <taxon>Skeletonemataceae</taxon>
        <taxon>Skeletonema</taxon>
        <taxon>Skeletonema marinoi-dohrnii complex</taxon>
    </lineage>
</organism>
<dbReference type="PANTHER" id="PTHR22597">
    <property type="entry name" value="POLYCOMB GROUP PROTEIN"/>
    <property type="match status" value="1"/>
</dbReference>
<evidence type="ECO:0000256" key="5">
    <source>
        <dbReference type="ARBA" id="ARBA00023015"/>
    </source>
</evidence>
<dbReference type="AlphaFoldDB" id="A0AAD9DII9"/>
<dbReference type="Pfam" id="PF09733">
    <property type="entry name" value="VEFS-Box"/>
    <property type="match status" value="1"/>
</dbReference>
<dbReference type="GO" id="GO:0008270">
    <property type="term" value="F:zinc ion binding"/>
    <property type="evidence" value="ECO:0007669"/>
    <property type="project" value="UniProtKB-KW"/>
</dbReference>
<keyword evidence="6" id="KW-0804">Transcription</keyword>